<dbReference type="EMBL" id="KK103440">
    <property type="protein sequence ID" value="KIY95571.1"/>
    <property type="molecule type" value="Genomic_DNA"/>
</dbReference>
<dbReference type="AlphaFoldDB" id="A0A0D2M2G7"/>
<reference evidence="1 2" key="1">
    <citation type="journal article" date="2013" name="BMC Genomics">
        <title>Reconstruction of the lipid metabolism for the microalga Monoraphidium neglectum from its genome sequence reveals characteristics suitable for biofuel production.</title>
        <authorList>
            <person name="Bogen C."/>
            <person name="Al-Dilaimi A."/>
            <person name="Albersmeier A."/>
            <person name="Wichmann J."/>
            <person name="Grundmann M."/>
            <person name="Rupp O."/>
            <person name="Lauersen K.J."/>
            <person name="Blifernez-Klassen O."/>
            <person name="Kalinowski J."/>
            <person name="Goesmann A."/>
            <person name="Mussgnug J.H."/>
            <person name="Kruse O."/>
        </authorList>
    </citation>
    <scope>NUCLEOTIDE SEQUENCE [LARGE SCALE GENOMIC DNA]</scope>
    <source>
        <strain evidence="1 2">SAG 48.87</strain>
    </source>
</reference>
<gene>
    <name evidence="1" type="ORF">MNEG_12390</name>
</gene>
<evidence type="ECO:0000313" key="2">
    <source>
        <dbReference type="Proteomes" id="UP000054498"/>
    </source>
</evidence>
<dbReference type="GeneID" id="25729748"/>
<keyword evidence="2" id="KW-1185">Reference proteome</keyword>
<dbReference type="Proteomes" id="UP000054498">
    <property type="component" value="Unassembled WGS sequence"/>
</dbReference>
<evidence type="ECO:0000313" key="1">
    <source>
        <dbReference type="EMBL" id="KIY95571.1"/>
    </source>
</evidence>
<dbReference type="KEGG" id="mng:MNEG_12390"/>
<protein>
    <submittedName>
        <fullName evidence="1">Uncharacterized protein</fullName>
    </submittedName>
</protein>
<accession>A0A0D2M2G7</accession>
<organism evidence="1 2">
    <name type="scientific">Monoraphidium neglectum</name>
    <dbReference type="NCBI Taxonomy" id="145388"/>
    <lineage>
        <taxon>Eukaryota</taxon>
        <taxon>Viridiplantae</taxon>
        <taxon>Chlorophyta</taxon>
        <taxon>core chlorophytes</taxon>
        <taxon>Chlorophyceae</taxon>
        <taxon>CS clade</taxon>
        <taxon>Sphaeropleales</taxon>
        <taxon>Selenastraceae</taxon>
        <taxon>Monoraphidium</taxon>
    </lineage>
</organism>
<name>A0A0D2M2G7_9CHLO</name>
<proteinExistence type="predicted"/>
<sequence length="69" mass="7410">MEHLSEALVVHQHERALLCTGDDGIDAFIGSSSSSSERQACYAFAAWLLDNPGKAGAPGTWEEPSTDFK</sequence>
<feature type="non-terminal residue" evidence="1">
    <location>
        <position position="69"/>
    </location>
</feature>
<dbReference type="RefSeq" id="XP_013894591.1">
    <property type="nucleotide sequence ID" value="XM_014039137.1"/>
</dbReference>